<feature type="compositionally biased region" description="Pro residues" evidence="1">
    <location>
        <begin position="144"/>
        <end position="158"/>
    </location>
</feature>
<dbReference type="PROSITE" id="PS51257">
    <property type="entry name" value="PROKAR_LIPOPROTEIN"/>
    <property type="match status" value="1"/>
</dbReference>
<accession>A0A2S8GFM9</accession>
<proteinExistence type="predicted"/>
<dbReference type="RefSeq" id="WP_105338481.1">
    <property type="nucleotide sequence ID" value="NZ_PUHZ01000024.1"/>
</dbReference>
<dbReference type="OrthoDB" id="283220at2"/>
<reference evidence="2 3" key="1">
    <citation type="submission" date="2018-02" db="EMBL/GenBank/DDBJ databases">
        <title>Comparative genomes isolates from brazilian mangrove.</title>
        <authorList>
            <person name="Araujo J.E."/>
            <person name="Taketani R.G."/>
            <person name="Silva M.C.P."/>
            <person name="Loureco M.V."/>
            <person name="Andreote F.D."/>
        </authorList>
    </citation>
    <scope>NUCLEOTIDE SEQUENCE [LARGE SCALE GENOMIC DNA]</scope>
    <source>
        <strain evidence="2 3">Nap-Phe MGV</strain>
    </source>
</reference>
<sequence>MKLRNFAAVALLGAAGLVGCGQPEGPPMADVEGVVQFDSQPLTGATIRFHSDSAGSAAFPLDEAGHFQSRFPIRAGEYLVAVDYSTDKMPGGPLSGDLAKVPKHFWSLKDSGLTASVKTGSENTFAFDISSSAKAPPGFKPKSMPAPPPPLPPGIENK</sequence>
<comment type="caution">
    <text evidence="2">The sequence shown here is derived from an EMBL/GenBank/DDBJ whole genome shotgun (WGS) entry which is preliminary data.</text>
</comment>
<evidence type="ECO:0008006" key="4">
    <source>
        <dbReference type="Google" id="ProtNLM"/>
    </source>
</evidence>
<dbReference type="Proteomes" id="UP000237819">
    <property type="component" value="Unassembled WGS sequence"/>
</dbReference>
<gene>
    <name evidence="2" type="ORF">C5Y93_26600</name>
</gene>
<evidence type="ECO:0000256" key="1">
    <source>
        <dbReference type="SAM" id="MobiDB-lite"/>
    </source>
</evidence>
<dbReference type="AlphaFoldDB" id="A0A2S8GFM9"/>
<name>A0A2S8GFM9_9BACT</name>
<evidence type="ECO:0000313" key="2">
    <source>
        <dbReference type="EMBL" id="PQO43268.1"/>
    </source>
</evidence>
<dbReference type="EMBL" id="PUHZ01000024">
    <property type="protein sequence ID" value="PQO43268.1"/>
    <property type="molecule type" value="Genomic_DNA"/>
</dbReference>
<evidence type="ECO:0000313" key="3">
    <source>
        <dbReference type="Proteomes" id="UP000237819"/>
    </source>
</evidence>
<organism evidence="2 3">
    <name type="scientific">Blastopirellula marina</name>
    <dbReference type="NCBI Taxonomy" id="124"/>
    <lineage>
        <taxon>Bacteria</taxon>
        <taxon>Pseudomonadati</taxon>
        <taxon>Planctomycetota</taxon>
        <taxon>Planctomycetia</taxon>
        <taxon>Pirellulales</taxon>
        <taxon>Pirellulaceae</taxon>
        <taxon>Blastopirellula</taxon>
    </lineage>
</organism>
<protein>
    <recommendedName>
        <fullName evidence="4">Carboxypeptidase regulatory-like domain-containing protein</fullName>
    </recommendedName>
</protein>
<feature type="region of interest" description="Disordered" evidence="1">
    <location>
        <begin position="135"/>
        <end position="158"/>
    </location>
</feature>